<gene>
    <name evidence="7" type="ORF">AA0113_g12062</name>
</gene>
<dbReference type="OrthoDB" id="2943660at2759"/>
<dbReference type="Pfam" id="PF00172">
    <property type="entry name" value="Zn_clus"/>
    <property type="match status" value="1"/>
</dbReference>
<dbReference type="InterPro" id="IPR007219">
    <property type="entry name" value="XnlR_reg_dom"/>
</dbReference>
<keyword evidence="8" id="KW-1185">Reference proteome</keyword>
<reference evidence="8" key="1">
    <citation type="journal article" date="2019" name="bioRxiv">
        <title>Genomics, evolutionary history and diagnostics of the Alternaria alternata species group including apple and Asian pear pathotypes.</title>
        <authorList>
            <person name="Armitage A.D."/>
            <person name="Cockerton H.M."/>
            <person name="Sreenivasaprasad S."/>
            <person name="Woodhall J.W."/>
            <person name="Lane C.R."/>
            <person name="Harrison R.J."/>
            <person name="Clarkson J.P."/>
        </authorList>
    </citation>
    <scope>NUCLEOTIDE SEQUENCE [LARGE SCALE GENOMIC DNA]</scope>
    <source>
        <strain evidence="8">RGR 97.0016</strain>
    </source>
</reference>
<dbReference type="GO" id="GO:0008270">
    <property type="term" value="F:zinc ion binding"/>
    <property type="evidence" value="ECO:0007669"/>
    <property type="project" value="InterPro"/>
</dbReference>
<dbReference type="PANTHER" id="PTHR47338:SF10">
    <property type="entry name" value="TRANSCRIPTION FACTOR DOMAIN-CONTAINING PROTEIN-RELATED"/>
    <property type="match status" value="1"/>
</dbReference>
<sequence length="593" mass="67792">MQTLTIPASVSKRKQACKNCRQRKKRCDAEHPSCSLCRRWNLKCEYSLPKLSRDNYTPSTSRLEHHAPASPASTLGLDLIQPKSPDLIQFPGARLSTSVALSIPYPTPASAVEQLNDTLNFQTIDSFQLPPQNVIFQLVELFFEHLYHTFPCFHRKSFLAKLERGDLEKDAPLLLYAICCVAARHHPEQSIQKRSRDWYEQARFSYELTRRRPEHPLHTVQAVLLLVFHAWTIGDYSASWLFLGKVWRQAVVLGLNRMDASDHLLNARIDNENSYVFGKTEPHSTIEREEYRRSLWLLFIMDRMNSWPTGWPNAIPEMQFKVDIPIADTLFQNMDPDLEVSSFNNLPFTRNLSRLIDSVKAAEGPLNVFHYVIVAHVLLGRVSELLYSLHNASDSLEYAEDCTALDNMVVKFRLSLPRPASSVLEAPPADRGHVVWLHIILDTMAILLHYQSNTVFPIQEAASKFTLAVTAARNIAQLVKDTSRISIDILLSAHIGSSLYAAAIVLVIQWRLTDDSSFKEDIDLFMLVFERMNEVFSFLGLKLKIALEHDLQKSVEDLQSLRERGFKGMLADCTKWNHVKQEVERRGIEVDLS</sequence>
<organism evidence="7 8">
    <name type="scientific">Alternaria arborescens</name>
    <dbReference type="NCBI Taxonomy" id="156630"/>
    <lineage>
        <taxon>Eukaryota</taxon>
        <taxon>Fungi</taxon>
        <taxon>Dikarya</taxon>
        <taxon>Ascomycota</taxon>
        <taxon>Pezizomycotina</taxon>
        <taxon>Dothideomycetes</taxon>
        <taxon>Pleosporomycetidae</taxon>
        <taxon>Pleosporales</taxon>
        <taxon>Pleosporineae</taxon>
        <taxon>Pleosporaceae</taxon>
        <taxon>Alternaria</taxon>
        <taxon>Alternaria sect. Alternaria</taxon>
    </lineage>
</organism>
<comment type="subcellular location">
    <subcellularLocation>
        <location evidence="1">Nucleus</location>
    </subcellularLocation>
</comment>
<keyword evidence="4" id="KW-0804">Transcription</keyword>
<accession>A0A4Q4PZM0</accession>
<dbReference type="PROSITE" id="PS50048">
    <property type="entry name" value="ZN2_CY6_FUNGAL_2"/>
    <property type="match status" value="1"/>
</dbReference>
<keyword evidence="5" id="KW-0539">Nucleus</keyword>
<dbReference type="Gene3D" id="4.10.240.10">
    <property type="entry name" value="Zn(2)-C6 fungal-type DNA-binding domain"/>
    <property type="match status" value="1"/>
</dbReference>
<evidence type="ECO:0000256" key="5">
    <source>
        <dbReference type="ARBA" id="ARBA00023242"/>
    </source>
</evidence>
<evidence type="ECO:0000259" key="6">
    <source>
        <dbReference type="PROSITE" id="PS50048"/>
    </source>
</evidence>
<keyword evidence="3" id="KW-0805">Transcription regulation</keyword>
<dbReference type="InterPro" id="IPR036864">
    <property type="entry name" value="Zn2-C6_fun-type_DNA-bd_sf"/>
</dbReference>
<name>A0A4Q4PZM0_9PLEO</name>
<dbReference type="PROSITE" id="PS00463">
    <property type="entry name" value="ZN2_CY6_FUNGAL_1"/>
    <property type="match status" value="1"/>
</dbReference>
<evidence type="ECO:0000313" key="8">
    <source>
        <dbReference type="Proteomes" id="UP000293823"/>
    </source>
</evidence>
<dbReference type="AlphaFoldDB" id="A0A4Q4PZM0"/>
<dbReference type="CDD" id="cd00067">
    <property type="entry name" value="GAL4"/>
    <property type="match status" value="1"/>
</dbReference>
<dbReference type="GO" id="GO:0005634">
    <property type="term" value="C:nucleus"/>
    <property type="evidence" value="ECO:0007669"/>
    <property type="project" value="UniProtKB-SubCell"/>
</dbReference>
<dbReference type="SUPFAM" id="SSF57701">
    <property type="entry name" value="Zn2/Cys6 DNA-binding domain"/>
    <property type="match status" value="1"/>
</dbReference>
<dbReference type="InterPro" id="IPR001138">
    <property type="entry name" value="Zn2Cys6_DnaBD"/>
</dbReference>
<proteinExistence type="predicted"/>
<keyword evidence="2" id="KW-0479">Metal-binding</keyword>
<evidence type="ECO:0000256" key="2">
    <source>
        <dbReference type="ARBA" id="ARBA00022723"/>
    </source>
</evidence>
<feature type="domain" description="Zn(2)-C6 fungal-type" evidence="6">
    <location>
        <begin position="16"/>
        <end position="46"/>
    </location>
</feature>
<evidence type="ECO:0000256" key="3">
    <source>
        <dbReference type="ARBA" id="ARBA00023015"/>
    </source>
</evidence>
<dbReference type="SMART" id="SM00066">
    <property type="entry name" value="GAL4"/>
    <property type="match status" value="1"/>
</dbReference>
<dbReference type="CDD" id="cd12148">
    <property type="entry name" value="fungal_TF_MHR"/>
    <property type="match status" value="1"/>
</dbReference>
<dbReference type="GO" id="GO:0003677">
    <property type="term" value="F:DNA binding"/>
    <property type="evidence" value="ECO:0007669"/>
    <property type="project" value="InterPro"/>
</dbReference>
<dbReference type="InterPro" id="IPR050815">
    <property type="entry name" value="TF_fung"/>
</dbReference>
<evidence type="ECO:0000313" key="7">
    <source>
        <dbReference type="EMBL" id="RYO29506.1"/>
    </source>
</evidence>
<evidence type="ECO:0000256" key="4">
    <source>
        <dbReference type="ARBA" id="ARBA00023163"/>
    </source>
</evidence>
<evidence type="ECO:0000256" key="1">
    <source>
        <dbReference type="ARBA" id="ARBA00004123"/>
    </source>
</evidence>
<dbReference type="EMBL" id="PEJP01000083">
    <property type="protein sequence ID" value="RYO29506.1"/>
    <property type="molecule type" value="Genomic_DNA"/>
</dbReference>
<dbReference type="PANTHER" id="PTHR47338">
    <property type="entry name" value="ZN(II)2CYS6 TRANSCRIPTION FACTOR (EUROFUNG)-RELATED"/>
    <property type="match status" value="1"/>
</dbReference>
<dbReference type="Pfam" id="PF04082">
    <property type="entry name" value="Fungal_trans"/>
    <property type="match status" value="1"/>
</dbReference>
<dbReference type="GO" id="GO:0000981">
    <property type="term" value="F:DNA-binding transcription factor activity, RNA polymerase II-specific"/>
    <property type="evidence" value="ECO:0007669"/>
    <property type="project" value="InterPro"/>
</dbReference>
<dbReference type="GO" id="GO:0006351">
    <property type="term" value="P:DNA-templated transcription"/>
    <property type="evidence" value="ECO:0007669"/>
    <property type="project" value="InterPro"/>
</dbReference>
<dbReference type="Proteomes" id="UP000293823">
    <property type="component" value="Unassembled WGS sequence"/>
</dbReference>
<comment type="caution">
    <text evidence="7">The sequence shown here is derived from an EMBL/GenBank/DDBJ whole genome shotgun (WGS) entry which is preliminary data.</text>
</comment>
<dbReference type="SMART" id="SM00906">
    <property type="entry name" value="Fungal_trans"/>
    <property type="match status" value="1"/>
</dbReference>
<protein>
    <recommendedName>
        <fullName evidence="6">Zn(2)-C6 fungal-type domain-containing protein</fullName>
    </recommendedName>
</protein>